<evidence type="ECO:0000256" key="1">
    <source>
        <dbReference type="ARBA" id="ARBA00004434"/>
    </source>
</evidence>
<dbReference type="PROSITE" id="PS51758">
    <property type="entry name" value="LETM1_RBD"/>
    <property type="match status" value="1"/>
</dbReference>
<reference evidence="12" key="1">
    <citation type="journal article" date="2021" name="BMC Genomics">
        <title>Chromosome-level genome assembly and manually-curated proteome of model necrotroph Parastagonospora nodorum Sn15 reveals a genome-wide trove of candidate effector homologs, and redundancy of virulence-related functions within an accessory chromosome.</title>
        <authorList>
            <person name="Bertazzoni S."/>
            <person name="Jones D.A.B."/>
            <person name="Phan H.T."/>
            <person name="Tan K.-C."/>
            <person name="Hane J.K."/>
        </authorList>
    </citation>
    <scope>NUCLEOTIDE SEQUENCE [LARGE SCALE GENOMIC DNA]</scope>
    <source>
        <strain evidence="12">SN15 / ATCC MYA-4574 / FGSC 10173)</strain>
    </source>
</reference>
<feature type="non-terminal residue" evidence="11">
    <location>
        <position position="1"/>
    </location>
</feature>
<dbReference type="OrthoDB" id="73691at2759"/>
<name>A0A7U2I6K8_PHANO</name>
<comment type="subcellular location">
    <subcellularLocation>
        <location evidence="1">Mitochondrion inner membrane</location>
        <topology evidence="1">Single-pass membrane protein</topology>
    </subcellularLocation>
</comment>
<keyword evidence="3" id="KW-0999">Mitochondrion inner membrane</keyword>
<keyword evidence="4 9" id="KW-1133">Transmembrane helix</keyword>
<evidence type="ECO:0000259" key="10">
    <source>
        <dbReference type="PROSITE" id="PS51758"/>
    </source>
</evidence>
<dbReference type="InterPro" id="IPR033122">
    <property type="entry name" value="LETM1-like_RBD"/>
</dbReference>
<dbReference type="InterPro" id="IPR044202">
    <property type="entry name" value="LETM1/MDM38-like"/>
</dbReference>
<evidence type="ECO:0000256" key="8">
    <source>
        <dbReference type="SAM" id="MobiDB-lite"/>
    </source>
</evidence>
<gene>
    <name evidence="11" type="ORF">JI435_144920</name>
</gene>
<feature type="region of interest" description="Disordered" evidence="8">
    <location>
        <begin position="23"/>
        <end position="63"/>
    </location>
</feature>
<dbReference type="PANTHER" id="PTHR14009:SF1">
    <property type="entry name" value="MITOCHONDRIAL PROTON_CALCIUM EXCHANGER PROTEIN"/>
    <property type="match status" value="1"/>
</dbReference>
<sequence>RRIHCRNMDSTIPILRIHLHPTIPQIHLRPRRRTTLPRPPKSTTTHTRPPQIPASKAKEKLNPPDFTYAPALNVPARAEKQSFISHLWKCGRAYLSFYKSGVANTRQTAKLARSLRAKAGPTGTVDDAAQLTRAEWQVVRRSRKDMLRLPAFGVIFLVFGEWTPLLVKFLTPIIPEPCRVPGQVEADLRKREARRMDRQNKGVERMTRLSKREDVPAQVKPVGSGSEGLRHKNFETDEHFMLYVESTRYDCHGRVWDLINVTPPRWLLRRNLARTVEYLKKDDELIIRDGGWQALGDREVRRACVERGIYVLGKTDEECRRFLGEWFGAKK</sequence>
<keyword evidence="5 7" id="KW-0496">Mitochondrion</keyword>
<evidence type="ECO:0000256" key="6">
    <source>
        <dbReference type="ARBA" id="ARBA00023136"/>
    </source>
</evidence>
<evidence type="ECO:0000256" key="2">
    <source>
        <dbReference type="ARBA" id="ARBA00022692"/>
    </source>
</evidence>
<keyword evidence="2 9" id="KW-0812">Transmembrane</keyword>
<keyword evidence="12" id="KW-1185">Reference proteome</keyword>
<dbReference type="AlphaFoldDB" id="A0A7U2I6K8"/>
<evidence type="ECO:0000313" key="11">
    <source>
        <dbReference type="EMBL" id="QRD01762.1"/>
    </source>
</evidence>
<evidence type="ECO:0000256" key="9">
    <source>
        <dbReference type="SAM" id="Phobius"/>
    </source>
</evidence>
<evidence type="ECO:0000256" key="3">
    <source>
        <dbReference type="ARBA" id="ARBA00022792"/>
    </source>
</evidence>
<dbReference type="GO" id="GO:0005743">
    <property type="term" value="C:mitochondrial inner membrane"/>
    <property type="evidence" value="ECO:0007669"/>
    <property type="project" value="UniProtKB-SubCell"/>
</dbReference>
<dbReference type="PANTHER" id="PTHR14009">
    <property type="entry name" value="LEUCINE ZIPPER-EF-HAND CONTAINING TRANSMEMBRANE PROTEIN"/>
    <property type="match status" value="1"/>
</dbReference>
<evidence type="ECO:0000313" key="12">
    <source>
        <dbReference type="Proteomes" id="UP000663193"/>
    </source>
</evidence>
<feature type="transmembrane region" description="Helical" evidence="9">
    <location>
        <begin position="149"/>
        <end position="170"/>
    </location>
</feature>
<protein>
    <recommendedName>
        <fullName evidence="10">Letm1 RBD domain-containing protein</fullName>
    </recommendedName>
</protein>
<accession>A0A7U2I6K8</accession>
<proteinExistence type="predicted"/>
<feature type="domain" description="Letm1 RBD" evidence="10">
    <location>
        <begin position="143"/>
        <end position="331"/>
    </location>
</feature>
<dbReference type="GO" id="GO:0043022">
    <property type="term" value="F:ribosome binding"/>
    <property type="evidence" value="ECO:0007669"/>
    <property type="project" value="InterPro"/>
</dbReference>
<evidence type="ECO:0000256" key="5">
    <source>
        <dbReference type="ARBA" id="ARBA00023128"/>
    </source>
</evidence>
<dbReference type="VEuPathDB" id="FungiDB:JI435_144920"/>
<dbReference type="Proteomes" id="UP000663193">
    <property type="component" value="Chromosome 12"/>
</dbReference>
<evidence type="ECO:0000256" key="4">
    <source>
        <dbReference type="ARBA" id="ARBA00022989"/>
    </source>
</evidence>
<keyword evidence="6 9" id="KW-0472">Membrane</keyword>
<evidence type="ECO:0000256" key="7">
    <source>
        <dbReference type="PROSITE-ProRule" id="PRU01094"/>
    </source>
</evidence>
<organism evidence="11 12">
    <name type="scientific">Phaeosphaeria nodorum (strain SN15 / ATCC MYA-4574 / FGSC 10173)</name>
    <name type="common">Glume blotch fungus</name>
    <name type="synonym">Parastagonospora nodorum</name>
    <dbReference type="NCBI Taxonomy" id="321614"/>
    <lineage>
        <taxon>Eukaryota</taxon>
        <taxon>Fungi</taxon>
        <taxon>Dikarya</taxon>
        <taxon>Ascomycota</taxon>
        <taxon>Pezizomycotina</taxon>
        <taxon>Dothideomycetes</taxon>
        <taxon>Pleosporomycetidae</taxon>
        <taxon>Pleosporales</taxon>
        <taxon>Pleosporineae</taxon>
        <taxon>Phaeosphaeriaceae</taxon>
        <taxon>Parastagonospora</taxon>
    </lineage>
</organism>
<dbReference type="EMBL" id="CP069034">
    <property type="protein sequence ID" value="QRD01762.1"/>
    <property type="molecule type" value="Genomic_DNA"/>
</dbReference>
<dbReference type="Pfam" id="PF07766">
    <property type="entry name" value="LETM1_RBD"/>
    <property type="match status" value="1"/>
</dbReference>